<reference evidence="1" key="2">
    <citation type="submission" date="2025-09" db="UniProtKB">
        <authorList>
            <consortium name="Ensembl"/>
        </authorList>
    </citation>
    <scope>IDENTIFICATION</scope>
</reference>
<proteinExistence type="predicted"/>
<reference evidence="1" key="1">
    <citation type="submission" date="2025-08" db="UniProtKB">
        <authorList>
            <consortium name="Ensembl"/>
        </authorList>
    </citation>
    <scope>IDENTIFICATION</scope>
</reference>
<dbReference type="RefSeq" id="XP_016427380.1">
    <property type="nucleotide sequence ID" value="XM_016571894.1"/>
</dbReference>
<protein>
    <submittedName>
        <fullName evidence="1">Uncharacterized LOC107755184</fullName>
    </submittedName>
</protein>
<sequence length="445" mass="49354">MDILFFTMSVMTLSSSFRADPEAFSEAGAAYGAVSEKTVSFGKLLIGGQGMESNNDVKTSVLRSVESDGHQSNEEAWFLPAKAKPQRLGSSVQCSNDSMILRVPGLRMPHFLVDRGEESPVPLSEMPASCGFSLKRARRDVSLVAPYRGCHVKKQGGRYILPLIIMGAPVRISCPVSPRLPTVSCLSTGMIATLGVRADVVKVLVDGSWQPLLLTYTQCSFTLENTDGSVVVTAPFTGSCWLMTDTEMQLPLMYGDREVTLSCPLTRPTIAPTMPADPDMQQMFDPFPFGRPWWYPPYYPGVPATLPPTVPPTTPTTTTPFQYPFQQHMFPQMYPRPVFDPYFYSRRDPAAPPAQQPQHPWYPNFPPYMNGFQSPVEVTIPATTTTTPAPYQPDQHPIFPPLLKSYMPPAVEYPFMPKYPKDPVFGPRSPKSVSYNAQLSSVYRP</sequence>
<dbReference type="Proteomes" id="UP000472270">
    <property type="component" value="Unassembled WGS sequence"/>
</dbReference>
<dbReference type="KEGG" id="srx:107755184"/>
<accession>A0A673N9W8</accession>
<dbReference type="AlphaFoldDB" id="A0A673N9W8"/>
<dbReference type="OrthoDB" id="8446208at2759"/>
<evidence type="ECO:0000313" key="1">
    <source>
        <dbReference type="Ensembl" id="ENSSRHP00000099706.1"/>
    </source>
</evidence>
<dbReference type="GeneID" id="107755184"/>
<keyword evidence="2" id="KW-1185">Reference proteome</keyword>
<gene>
    <name evidence="1" type="primary">LOC107755184</name>
</gene>
<dbReference type="Ensembl" id="ENSSRHT00000102404.1">
    <property type="protein sequence ID" value="ENSSRHP00000099706.1"/>
    <property type="gene ID" value="ENSSRHG00000048904.1"/>
</dbReference>
<evidence type="ECO:0000313" key="2">
    <source>
        <dbReference type="Proteomes" id="UP000472270"/>
    </source>
</evidence>
<organism evidence="1 2">
    <name type="scientific">Sinocyclocheilus rhinocerous</name>
    <dbReference type="NCBI Taxonomy" id="307959"/>
    <lineage>
        <taxon>Eukaryota</taxon>
        <taxon>Metazoa</taxon>
        <taxon>Chordata</taxon>
        <taxon>Craniata</taxon>
        <taxon>Vertebrata</taxon>
        <taxon>Euteleostomi</taxon>
        <taxon>Actinopterygii</taxon>
        <taxon>Neopterygii</taxon>
        <taxon>Teleostei</taxon>
        <taxon>Ostariophysi</taxon>
        <taxon>Cypriniformes</taxon>
        <taxon>Cyprinidae</taxon>
        <taxon>Cyprininae</taxon>
        <taxon>Sinocyclocheilus</taxon>
    </lineage>
</organism>
<name>A0A673N9W8_9TELE</name>